<dbReference type="AlphaFoldDB" id="A0A927W4X4"/>
<comment type="caution">
    <text evidence="3">The sequence shown here is derived from an EMBL/GenBank/DDBJ whole genome shotgun (WGS) entry which is preliminary data.</text>
</comment>
<gene>
    <name evidence="3" type="ORF">E7215_10700</name>
</gene>
<dbReference type="SMART" id="SM00267">
    <property type="entry name" value="GGDEF"/>
    <property type="match status" value="1"/>
</dbReference>
<feature type="domain" description="GGDEF" evidence="2">
    <location>
        <begin position="285"/>
        <end position="417"/>
    </location>
</feature>
<evidence type="ECO:0000313" key="3">
    <source>
        <dbReference type="EMBL" id="MBE6060623.1"/>
    </source>
</evidence>
<dbReference type="EMBL" id="SVCM01000122">
    <property type="protein sequence ID" value="MBE6060623.1"/>
    <property type="molecule type" value="Genomic_DNA"/>
</dbReference>
<dbReference type="Proteomes" id="UP000768462">
    <property type="component" value="Unassembled WGS sequence"/>
</dbReference>
<evidence type="ECO:0000313" key="4">
    <source>
        <dbReference type="Proteomes" id="UP000768462"/>
    </source>
</evidence>
<dbReference type="InterPro" id="IPR043128">
    <property type="entry name" value="Rev_trsase/Diguanyl_cyclase"/>
</dbReference>
<dbReference type="InterPro" id="IPR050469">
    <property type="entry name" value="Diguanylate_Cyclase"/>
</dbReference>
<dbReference type="PANTHER" id="PTHR45138:SF9">
    <property type="entry name" value="DIGUANYLATE CYCLASE DGCM-RELATED"/>
    <property type="match status" value="1"/>
</dbReference>
<dbReference type="Gene3D" id="3.30.70.270">
    <property type="match status" value="1"/>
</dbReference>
<dbReference type="InterPro" id="IPR029787">
    <property type="entry name" value="Nucleotide_cyclase"/>
</dbReference>
<evidence type="ECO:0000259" key="2">
    <source>
        <dbReference type="PROSITE" id="PS50887"/>
    </source>
</evidence>
<reference evidence="3" key="1">
    <citation type="submission" date="2019-04" db="EMBL/GenBank/DDBJ databases">
        <title>Evolution of Biomass-Degrading Anaerobic Consortia Revealed by Metagenomics.</title>
        <authorList>
            <person name="Peng X."/>
        </authorList>
    </citation>
    <scope>NUCLEOTIDE SEQUENCE</scope>
    <source>
        <strain evidence="3">SIG254</strain>
    </source>
</reference>
<dbReference type="PROSITE" id="PS50887">
    <property type="entry name" value="GGDEF"/>
    <property type="match status" value="1"/>
</dbReference>
<proteinExistence type="predicted"/>
<dbReference type="PANTHER" id="PTHR45138">
    <property type="entry name" value="REGULATORY COMPONENTS OF SENSORY TRANSDUCTION SYSTEM"/>
    <property type="match status" value="1"/>
</dbReference>
<evidence type="ECO:0000256" key="1">
    <source>
        <dbReference type="SAM" id="Phobius"/>
    </source>
</evidence>
<dbReference type="FunFam" id="3.30.70.270:FF:000001">
    <property type="entry name" value="Diguanylate cyclase domain protein"/>
    <property type="match status" value="1"/>
</dbReference>
<dbReference type="InterPro" id="IPR000160">
    <property type="entry name" value="GGDEF_dom"/>
</dbReference>
<dbReference type="Pfam" id="PF00990">
    <property type="entry name" value="GGDEF"/>
    <property type="match status" value="1"/>
</dbReference>
<feature type="transmembrane region" description="Helical" evidence="1">
    <location>
        <begin position="221"/>
        <end position="245"/>
    </location>
</feature>
<keyword evidence="1" id="KW-0472">Membrane</keyword>
<dbReference type="CDD" id="cd01949">
    <property type="entry name" value="GGDEF"/>
    <property type="match status" value="1"/>
</dbReference>
<protein>
    <submittedName>
        <fullName evidence="3">GGDEF domain-containing protein</fullName>
    </submittedName>
</protein>
<dbReference type="SUPFAM" id="SSF55073">
    <property type="entry name" value="Nucleotide cyclase"/>
    <property type="match status" value="1"/>
</dbReference>
<name>A0A927W4X4_9CLOT</name>
<dbReference type="NCBIfam" id="TIGR00254">
    <property type="entry name" value="GGDEF"/>
    <property type="match status" value="1"/>
</dbReference>
<keyword evidence="1" id="KW-1133">Transmembrane helix</keyword>
<sequence length="421" mass="49216">MLKNNHINYIITIFSISTCIISLIFFILAAHYISLEFINVIGEGAMDSASLLAKHITLSNKDVDKLVNMDYSDIASYSKNKELQSLIENIDFAYDFDCVYVVHRLKPNEIKYTINEENKDFFKSEVGTPLDIIWLLDVPILATDEMSYEEYFSKDIKRFTYSNDHFTTLLNEIKPSFSFIEDEYGRVISSCVPLWSLEGDFIGYLGLDIRMDTYKHYRDKIILLLGILFLCTTISLSFIFSSIYLRSIKKSRKKIYYDTLTNTYNRRYYDECFEDIMNSKDTMNSFVSVMMIDVDDFKKINDKYGHEKGDQCLRKISEIFTKSSVDILIRYGGDEFIAGCFTMNKQRLTEIMDSIMYEISLLNLFNDENKITLSIGICTVYKDNFNMRNFKKLISRADENLYVAKKNGRNQYYITEYTSCS</sequence>
<keyword evidence="1" id="KW-0812">Transmembrane</keyword>
<accession>A0A927W4X4</accession>
<organism evidence="3 4">
    <name type="scientific">Clostridium sulfidigenes</name>
    <dbReference type="NCBI Taxonomy" id="318464"/>
    <lineage>
        <taxon>Bacteria</taxon>
        <taxon>Bacillati</taxon>
        <taxon>Bacillota</taxon>
        <taxon>Clostridia</taxon>
        <taxon>Eubacteriales</taxon>
        <taxon>Clostridiaceae</taxon>
        <taxon>Clostridium</taxon>
    </lineage>
</organism>
<dbReference type="GO" id="GO:0052621">
    <property type="term" value="F:diguanylate cyclase activity"/>
    <property type="evidence" value="ECO:0007669"/>
    <property type="project" value="TreeGrafter"/>
</dbReference>
<feature type="transmembrane region" description="Helical" evidence="1">
    <location>
        <begin position="7"/>
        <end position="33"/>
    </location>
</feature>